<dbReference type="InterPro" id="IPR036821">
    <property type="entry name" value="Peptide_deformylase_sf"/>
</dbReference>
<evidence type="ECO:0000256" key="1">
    <source>
        <dbReference type="ARBA" id="ARBA00010759"/>
    </source>
</evidence>
<comment type="similarity">
    <text evidence="1 6">Belongs to the polypeptide deformylase family.</text>
</comment>
<dbReference type="CDD" id="cd00487">
    <property type="entry name" value="Pep_deformylase"/>
    <property type="match status" value="1"/>
</dbReference>
<dbReference type="AlphaFoldDB" id="A0A7W7W2D3"/>
<keyword evidence="4 6" id="KW-0648">Protein biosynthesis</keyword>
<feature type="region of interest" description="Disordered" evidence="7">
    <location>
        <begin position="1"/>
        <end position="27"/>
    </location>
</feature>
<dbReference type="RefSeq" id="WP_184578140.1">
    <property type="nucleotide sequence ID" value="NZ_JACHJT010000001.1"/>
</dbReference>
<sequence>MSERSTSQQDTHPPVHVMGEPVSSYPEMAPEAERGSVLRVTVTGEDVLHRRNREVGGDRFGSRELSQLIDDMFRTMYVAEGVGLAANQVDVDLRLFVYDCLDDDGVRHVGHVVNPVVDERDPETNPLVVDNEGCLSVPGPHAELARPEYAVVRGFDKDGKPLVIEGSGYFARCLRHETDHTQGRLYTDRLSKRERKKVLDQMSKMVEDVFARREANAGRLEG</sequence>
<dbReference type="NCBIfam" id="TIGR00079">
    <property type="entry name" value="pept_deformyl"/>
    <property type="match status" value="1"/>
</dbReference>
<gene>
    <name evidence="6" type="primary">def</name>
    <name evidence="8" type="ORF">F4561_002471</name>
</gene>
<evidence type="ECO:0000313" key="9">
    <source>
        <dbReference type="Proteomes" id="UP000523007"/>
    </source>
</evidence>
<dbReference type="Proteomes" id="UP000523007">
    <property type="component" value="Unassembled WGS sequence"/>
</dbReference>
<dbReference type="GO" id="GO:0042586">
    <property type="term" value="F:peptide deformylase activity"/>
    <property type="evidence" value="ECO:0007669"/>
    <property type="project" value="UniProtKB-UniRule"/>
</dbReference>
<reference evidence="8 9" key="1">
    <citation type="submission" date="2020-08" db="EMBL/GenBank/DDBJ databases">
        <title>Sequencing the genomes of 1000 actinobacteria strains.</title>
        <authorList>
            <person name="Klenk H.-P."/>
        </authorList>
    </citation>
    <scope>NUCLEOTIDE SEQUENCE [LARGE SCALE GENOMIC DNA]</scope>
    <source>
        <strain evidence="8 9">DSM 102030</strain>
    </source>
</reference>
<proteinExistence type="inferred from homology"/>
<feature type="binding site" evidence="6">
    <location>
        <position position="176"/>
    </location>
    <ligand>
        <name>Fe cation</name>
        <dbReference type="ChEBI" id="CHEBI:24875"/>
    </ligand>
</feature>
<keyword evidence="2 6" id="KW-0479">Metal-binding</keyword>
<name>A0A7W7W2D3_9ACTN</name>
<protein>
    <recommendedName>
        <fullName evidence="6">Peptide deformylase</fullName>
        <shortName evidence="6">PDF</shortName>
        <ecNumber evidence="6">3.5.1.88</ecNumber>
    </recommendedName>
    <alternativeName>
        <fullName evidence="6">Polypeptide deformylase</fullName>
    </alternativeName>
</protein>
<evidence type="ECO:0000313" key="8">
    <source>
        <dbReference type="EMBL" id="MBB4931651.1"/>
    </source>
</evidence>
<comment type="caution">
    <text evidence="8">The sequence shown here is derived from an EMBL/GenBank/DDBJ whole genome shotgun (WGS) entry which is preliminary data.</text>
</comment>
<feature type="binding site" evidence="6">
    <location>
        <position position="180"/>
    </location>
    <ligand>
        <name>Fe cation</name>
        <dbReference type="ChEBI" id="CHEBI:24875"/>
    </ligand>
</feature>
<feature type="active site" evidence="6">
    <location>
        <position position="177"/>
    </location>
</feature>
<evidence type="ECO:0000256" key="4">
    <source>
        <dbReference type="ARBA" id="ARBA00022917"/>
    </source>
</evidence>
<dbReference type="SUPFAM" id="SSF56420">
    <property type="entry name" value="Peptide deformylase"/>
    <property type="match status" value="1"/>
</dbReference>
<keyword evidence="5 6" id="KW-0408">Iron</keyword>
<evidence type="ECO:0000256" key="7">
    <source>
        <dbReference type="SAM" id="MobiDB-lite"/>
    </source>
</evidence>
<dbReference type="NCBIfam" id="NF001159">
    <property type="entry name" value="PRK00150.1-3"/>
    <property type="match status" value="1"/>
</dbReference>
<dbReference type="Pfam" id="PF01327">
    <property type="entry name" value="Pep_deformylase"/>
    <property type="match status" value="1"/>
</dbReference>
<keyword evidence="3 6" id="KW-0378">Hydrolase</keyword>
<dbReference type="HAMAP" id="MF_00163">
    <property type="entry name" value="Pep_deformylase"/>
    <property type="match status" value="1"/>
</dbReference>
<dbReference type="PRINTS" id="PR01576">
    <property type="entry name" value="PDEFORMYLASE"/>
</dbReference>
<evidence type="ECO:0000256" key="6">
    <source>
        <dbReference type="HAMAP-Rule" id="MF_00163"/>
    </source>
</evidence>
<dbReference type="EMBL" id="JACHJT010000001">
    <property type="protein sequence ID" value="MBB4931651.1"/>
    <property type="molecule type" value="Genomic_DNA"/>
</dbReference>
<feature type="binding site" evidence="6">
    <location>
        <position position="134"/>
    </location>
    <ligand>
        <name>Fe cation</name>
        <dbReference type="ChEBI" id="CHEBI:24875"/>
    </ligand>
</feature>
<dbReference type="PANTHER" id="PTHR10458:SF2">
    <property type="entry name" value="PEPTIDE DEFORMYLASE, MITOCHONDRIAL"/>
    <property type="match status" value="1"/>
</dbReference>
<comment type="function">
    <text evidence="6">Removes the formyl group from the N-terminal Met of newly synthesized proteins. Requires at least a dipeptide for an efficient rate of reaction. N-terminal L-methionine is a prerequisite for activity but the enzyme has broad specificity at other positions.</text>
</comment>
<evidence type="ECO:0000256" key="5">
    <source>
        <dbReference type="ARBA" id="ARBA00023004"/>
    </source>
</evidence>
<dbReference type="EC" id="3.5.1.88" evidence="6"/>
<dbReference type="Gene3D" id="3.90.45.10">
    <property type="entry name" value="Peptide deformylase"/>
    <property type="match status" value="1"/>
</dbReference>
<dbReference type="GO" id="GO:0046872">
    <property type="term" value="F:metal ion binding"/>
    <property type="evidence" value="ECO:0007669"/>
    <property type="project" value="UniProtKB-KW"/>
</dbReference>
<evidence type="ECO:0000256" key="2">
    <source>
        <dbReference type="ARBA" id="ARBA00022723"/>
    </source>
</evidence>
<accession>A0A7W7W2D3</accession>
<feature type="compositionally biased region" description="Polar residues" evidence="7">
    <location>
        <begin position="1"/>
        <end position="11"/>
    </location>
</feature>
<dbReference type="GO" id="GO:0006412">
    <property type="term" value="P:translation"/>
    <property type="evidence" value="ECO:0007669"/>
    <property type="project" value="UniProtKB-UniRule"/>
</dbReference>
<dbReference type="PANTHER" id="PTHR10458">
    <property type="entry name" value="PEPTIDE DEFORMYLASE"/>
    <property type="match status" value="1"/>
</dbReference>
<dbReference type="FunFam" id="3.90.45.10:FF:000004">
    <property type="entry name" value="Peptide deformylase"/>
    <property type="match status" value="1"/>
</dbReference>
<comment type="catalytic activity">
    <reaction evidence="6">
        <text>N-terminal N-formyl-L-methionyl-[peptide] + H2O = N-terminal L-methionyl-[peptide] + formate</text>
        <dbReference type="Rhea" id="RHEA:24420"/>
        <dbReference type="Rhea" id="RHEA-COMP:10639"/>
        <dbReference type="Rhea" id="RHEA-COMP:10640"/>
        <dbReference type="ChEBI" id="CHEBI:15377"/>
        <dbReference type="ChEBI" id="CHEBI:15740"/>
        <dbReference type="ChEBI" id="CHEBI:49298"/>
        <dbReference type="ChEBI" id="CHEBI:64731"/>
        <dbReference type="EC" id="3.5.1.88"/>
    </reaction>
</comment>
<dbReference type="InterPro" id="IPR023635">
    <property type="entry name" value="Peptide_deformylase"/>
</dbReference>
<keyword evidence="9" id="KW-1185">Reference proteome</keyword>
<comment type="cofactor">
    <cofactor evidence="6">
        <name>Fe(2+)</name>
        <dbReference type="ChEBI" id="CHEBI:29033"/>
    </cofactor>
    <text evidence="6">Binds 1 Fe(2+) ion.</text>
</comment>
<organism evidence="8 9">
    <name type="scientific">Lipingzhangella halophila</name>
    <dbReference type="NCBI Taxonomy" id="1783352"/>
    <lineage>
        <taxon>Bacteria</taxon>
        <taxon>Bacillati</taxon>
        <taxon>Actinomycetota</taxon>
        <taxon>Actinomycetes</taxon>
        <taxon>Streptosporangiales</taxon>
        <taxon>Nocardiopsidaceae</taxon>
        <taxon>Lipingzhangella</taxon>
    </lineage>
</organism>
<evidence type="ECO:0000256" key="3">
    <source>
        <dbReference type="ARBA" id="ARBA00022801"/>
    </source>
</evidence>